<evidence type="ECO:0000256" key="5">
    <source>
        <dbReference type="ARBA" id="ARBA00023002"/>
    </source>
</evidence>
<comment type="similarity">
    <text evidence="2">Belongs to the zinc-containing alcohol dehydrogenase family.</text>
</comment>
<comment type="cofactor">
    <cofactor evidence="1">
        <name>Zn(2+)</name>
        <dbReference type="ChEBI" id="CHEBI:29105"/>
    </cofactor>
</comment>
<dbReference type="InterPro" id="IPR013149">
    <property type="entry name" value="ADH-like_C"/>
</dbReference>
<feature type="compositionally biased region" description="Low complexity" evidence="6">
    <location>
        <begin position="30"/>
        <end position="39"/>
    </location>
</feature>
<reference evidence="8 9" key="1">
    <citation type="submission" date="2012-07" db="EMBL/GenBank/DDBJ databases">
        <authorList>
            <person name="Durkin A.S."/>
            <person name="McCorrison J."/>
            <person name="Torralba M."/>
            <person name="Gillis M."/>
            <person name="Methe B."/>
            <person name="Sutton G."/>
            <person name="Nelson K.E."/>
        </authorList>
    </citation>
    <scope>NUCLEOTIDE SEQUENCE [LARGE SCALE GENOMIC DNA]</scope>
    <source>
        <strain evidence="9">ATCC 12104 / DSM 43013 / CCUG 2238 / JCM 8349 / NCTC 10301 / Howell 279</strain>
    </source>
</reference>
<dbReference type="PANTHER" id="PTHR43350:SF2">
    <property type="entry name" value="GROES-LIKE ZINC-BINDING ALCOHOL DEHYDROGENASE FAMILY PROTEIN"/>
    <property type="match status" value="1"/>
</dbReference>
<dbReference type="PANTHER" id="PTHR43350">
    <property type="entry name" value="NAD-DEPENDENT ALCOHOL DEHYDROGENASE"/>
    <property type="match status" value="1"/>
</dbReference>
<dbReference type="SMART" id="SM00829">
    <property type="entry name" value="PKS_ER"/>
    <property type="match status" value="1"/>
</dbReference>
<dbReference type="GO" id="GO:0046872">
    <property type="term" value="F:metal ion binding"/>
    <property type="evidence" value="ECO:0007669"/>
    <property type="project" value="UniProtKB-KW"/>
</dbReference>
<feature type="domain" description="Enoyl reductase (ER)" evidence="7">
    <location>
        <begin position="56"/>
        <end position="409"/>
    </location>
</feature>
<evidence type="ECO:0000256" key="1">
    <source>
        <dbReference type="ARBA" id="ARBA00001947"/>
    </source>
</evidence>
<accession>J2ZR03</accession>
<dbReference type="InterPro" id="IPR013154">
    <property type="entry name" value="ADH-like_N"/>
</dbReference>
<dbReference type="InterPro" id="IPR036291">
    <property type="entry name" value="NAD(P)-bd_dom_sf"/>
</dbReference>
<keyword evidence="3" id="KW-0479">Metal-binding</keyword>
<feature type="compositionally biased region" description="Polar residues" evidence="6">
    <location>
        <begin position="19"/>
        <end position="29"/>
    </location>
</feature>
<dbReference type="Gene3D" id="3.40.50.720">
    <property type="entry name" value="NAD(P)-binding Rossmann-like Domain"/>
    <property type="match status" value="1"/>
</dbReference>
<dbReference type="InterPro" id="IPR011032">
    <property type="entry name" value="GroES-like_sf"/>
</dbReference>
<dbReference type="SUPFAM" id="SSF51735">
    <property type="entry name" value="NAD(P)-binding Rossmann-fold domains"/>
    <property type="match status" value="1"/>
</dbReference>
<dbReference type="eggNOG" id="COG1062">
    <property type="taxonomic scope" value="Bacteria"/>
</dbReference>
<organism evidence="8 9">
    <name type="scientific">Actinomyces naeslundii (strain ATCC 12104 / DSM 43013 / CCUG 2238 / JCM 8349 / NCTC 10301 / Howell 279)</name>
    <dbReference type="NCBI Taxonomy" id="1115803"/>
    <lineage>
        <taxon>Bacteria</taxon>
        <taxon>Bacillati</taxon>
        <taxon>Actinomycetota</taxon>
        <taxon>Actinomycetes</taxon>
        <taxon>Actinomycetales</taxon>
        <taxon>Actinomycetaceae</taxon>
        <taxon>Actinomyces</taxon>
    </lineage>
</organism>
<evidence type="ECO:0000313" key="8">
    <source>
        <dbReference type="EMBL" id="EJN84980.1"/>
    </source>
</evidence>
<dbReference type="Proteomes" id="UP000007814">
    <property type="component" value="Unassembled WGS sequence"/>
</dbReference>
<gene>
    <name evidence="8" type="ORF">HMPREF1129_1288</name>
</gene>
<keyword evidence="5" id="KW-0560">Oxidoreductase</keyword>
<evidence type="ECO:0000259" key="7">
    <source>
        <dbReference type="SMART" id="SM00829"/>
    </source>
</evidence>
<evidence type="ECO:0000256" key="3">
    <source>
        <dbReference type="ARBA" id="ARBA00022723"/>
    </source>
</evidence>
<proteinExistence type="inferred from homology"/>
<comment type="caution">
    <text evidence="8">The sequence shown here is derived from an EMBL/GenBank/DDBJ whole genome shotgun (WGS) entry which is preliminary data.</text>
</comment>
<dbReference type="GO" id="GO:0016491">
    <property type="term" value="F:oxidoreductase activity"/>
    <property type="evidence" value="ECO:0007669"/>
    <property type="project" value="UniProtKB-KW"/>
</dbReference>
<feature type="region of interest" description="Disordered" evidence="6">
    <location>
        <begin position="1"/>
        <end position="39"/>
    </location>
</feature>
<dbReference type="PATRIC" id="fig|1115803.3.peg.1229"/>
<dbReference type="EMBL" id="ALJK01000104">
    <property type="protein sequence ID" value="EJN84980.1"/>
    <property type="molecule type" value="Genomic_DNA"/>
</dbReference>
<evidence type="ECO:0000256" key="6">
    <source>
        <dbReference type="SAM" id="MobiDB-lite"/>
    </source>
</evidence>
<dbReference type="Gene3D" id="3.90.180.10">
    <property type="entry name" value="Medium-chain alcohol dehydrogenases, catalytic domain"/>
    <property type="match status" value="1"/>
</dbReference>
<evidence type="ECO:0000256" key="4">
    <source>
        <dbReference type="ARBA" id="ARBA00022833"/>
    </source>
</evidence>
<evidence type="ECO:0000313" key="9">
    <source>
        <dbReference type="Proteomes" id="UP000007814"/>
    </source>
</evidence>
<evidence type="ECO:0000256" key="2">
    <source>
        <dbReference type="ARBA" id="ARBA00008072"/>
    </source>
</evidence>
<dbReference type="InterPro" id="IPR020843">
    <property type="entry name" value="ER"/>
</dbReference>
<name>J2ZR03_ACTNH</name>
<keyword evidence="4" id="KW-0862">Zinc</keyword>
<protein>
    <submittedName>
        <fullName evidence="8">Alcohol dehydrogenase, catalytic domain protein, GroES-like family</fullName>
    </submittedName>
</protein>
<dbReference type="AlphaFoldDB" id="J2ZR03"/>
<dbReference type="SUPFAM" id="SSF50129">
    <property type="entry name" value="GroES-like"/>
    <property type="match status" value="1"/>
</dbReference>
<dbReference type="Pfam" id="PF00107">
    <property type="entry name" value="ADH_zinc_N"/>
    <property type="match status" value="1"/>
</dbReference>
<sequence>MAGGGRPTARRRRHPTERQLSMTSNEAVQTSETTESIPETIPETMKAAVLRDHEVGLEIETLRTPRPKSGEVLIKVAACGLCHSDLHVIGGAIAFPLPAVLGHEVSGTIVELGPGNEHTGLEIGQKVAGGFLMPCGQCDACASGRDELCGPFFDLNRLKGVLYDGTTRLATPDGEPVAMYSMGGLAEYAVVPSTAVAPVPDSIDMVPAAILGCAAMTGYGAVRRGADLRYGETVAVVATGGVGTNIVQIARAFGASQVIAIDVDDDKLAPMLDYGATAVVNSVTQNAREEVFRLTGGKGVDVSFEALGIPATWTTALDVLADGGRMVPIGLGAGVQTAGVEINRTVRRSQSILGSYGARTRQDLPAVVDLADKGVINYRDVVSRRLPLEEAGAGYTALRNREIQGRAVVDMAL</sequence>
<dbReference type="Pfam" id="PF08240">
    <property type="entry name" value="ADH_N"/>
    <property type="match status" value="1"/>
</dbReference>